<reference evidence="1" key="1">
    <citation type="submission" date="2020-10" db="EMBL/GenBank/DDBJ databases">
        <authorList>
            <person name="Gilroy R."/>
        </authorList>
    </citation>
    <scope>NUCLEOTIDE SEQUENCE</scope>
    <source>
        <strain evidence="1">CHK199-13235</strain>
    </source>
</reference>
<evidence type="ECO:0000313" key="1">
    <source>
        <dbReference type="EMBL" id="HIS75659.1"/>
    </source>
</evidence>
<sequence length="48" mass="5728">MDRNKRSYSLRIDRTLLQKIRCIADSQCRSTNHESRYGEIPIVSQEKM</sequence>
<dbReference type="AlphaFoldDB" id="A0A9D1FL97"/>
<dbReference type="Proteomes" id="UP000824002">
    <property type="component" value="Unassembled WGS sequence"/>
</dbReference>
<proteinExistence type="predicted"/>
<name>A0A9D1FL97_9FIRM</name>
<accession>A0A9D1FL97</accession>
<organism evidence="1 2">
    <name type="scientific">Candidatus Merdivicinus excrementipullorum</name>
    <dbReference type="NCBI Taxonomy" id="2840867"/>
    <lineage>
        <taxon>Bacteria</taxon>
        <taxon>Bacillati</taxon>
        <taxon>Bacillota</taxon>
        <taxon>Clostridia</taxon>
        <taxon>Eubacteriales</taxon>
        <taxon>Oscillospiraceae</taxon>
        <taxon>Oscillospiraceae incertae sedis</taxon>
        <taxon>Candidatus Merdivicinus</taxon>
    </lineage>
</organism>
<dbReference type="EMBL" id="DVJP01000020">
    <property type="protein sequence ID" value="HIS75659.1"/>
    <property type="molecule type" value="Genomic_DNA"/>
</dbReference>
<protein>
    <recommendedName>
        <fullName evidence="3">Arc-like DNA binding domain-containing protein</fullName>
    </recommendedName>
</protein>
<evidence type="ECO:0000313" key="2">
    <source>
        <dbReference type="Proteomes" id="UP000824002"/>
    </source>
</evidence>
<reference evidence="1" key="2">
    <citation type="journal article" date="2021" name="PeerJ">
        <title>Extensive microbial diversity within the chicken gut microbiome revealed by metagenomics and culture.</title>
        <authorList>
            <person name="Gilroy R."/>
            <person name="Ravi A."/>
            <person name="Getino M."/>
            <person name="Pursley I."/>
            <person name="Horton D.L."/>
            <person name="Alikhan N.F."/>
            <person name="Baker D."/>
            <person name="Gharbi K."/>
            <person name="Hall N."/>
            <person name="Watson M."/>
            <person name="Adriaenssens E.M."/>
            <person name="Foster-Nyarko E."/>
            <person name="Jarju S."/>
            <person name="Secka A."/>
            <person name="Antonio M."/>
            <person name="Oren A."/>
            <person name="Chaudhuri R.R."/>
            <person name="La Ragione R."/>
            <person name="Hildebrand F."/>
            <person name="Pallen M.J."/>
        </authorList>
    </citation>
    <scope>NUCLEOTIDE SEQUENCE</scope>
    <source>
        <strain evidence="1">CHK199-13235</strain>
    </source>
</reference>
<comment type="caution">
    <text evidence="1">The sequence shown here is derived from an EMBL/GenBank/DDBJ whole genome shotgun (WGS) entry which is preliminary data.</text>
</comment>
<gene>
    <name evidence="1" type="ORF">IAB51_02510</name>
</gene>
<evidence type="ECO:0008006" key="3">
    <source>
        <dbReference type="Google" id="ProtNLM"/>
    </source>
</evidence>